<dbReference type="OrthoDB" id="1707382at2"/>
<protein>
    <submittedName>
        <fullName evidence="2">Stage II sporulation protein M</fullName>
    </submittedName>
</protein>
<dbReference type="STRING" id="1121291.SAMN02745134_00318"/>
<keyword evidence="1" id="KW-1133">Transmembrane helix</keyword>
<name>A0A1W1X079_9CLOT</name>
<dbReference type="PANTHER" id="PTHR35337">
    <property type="entry name" value="SLR1478 PROTEIN"/>
    <property type="match status" value="1"/>
</dbReference>
<dbReference type="AlphaFoldDB" id="A0A1W1X079"/>
<sequence length="208" mass="23490">MKFQILREATAKHLQDNLWLYVLSAVCMCTGVVLGVYTVKYMNGFDKSDLLSYLTSFVKSDGAKNINYYGIFLETIKNNIPVMAVIWFLGLTMIGIPIILVIDVIKGFTIGFTVTFFVNGLGLKGIWIALLSIIPQNIIYIPCIMIASVIGMEFSFRLIRDNSKRMWTKSISSKIFSYTVFFIILNVVMIVGFLFETYITPSIIRAVA</sequence>
<dbReference type="InterPro" id="IPR002798">
    <property type="entry name" value="SpoIIM-like"/>
</dbReference>
<evidence type="ECO:0000313" key="2">
    <source>
        <dbReference type="EMBL" id="SMC17386.1"/>
    </source>
</evidence>
<dbReference type="Pfam" id="PF01944">
    <property type="entry name" value="SpoIIM"/>
    <property type="match status" value="1"/>
</dbReference>
<dbReference type="EMBL" id="FWXH01000002">
    <property type="protein sequence ID" value="SMC17386.1"/>
    <property type="molecule type" value="Genomic_DNA"/>
</dbReference>
<evidence type="ECO:0000256" key="1">
    <source>
        <dbReference type="SAM" id="Phobius"/>
    </source>
</evidence>
<reference evidence="2 3" key="1">
    <citation type="submission" date="2017-04" db="EMBL/GenBank/DDBJ databases">
        <authorList>
            <person name="Afonso C.L."/>
            <person name="Miller P.J."/>
            <person name="Scott M.A."/>
            <person name="Spackman E."/>
            <person name="Goraichik I."/>
            <person name="Dimitrov K.M."/>
            <person name="Suarez D.L."/>
            <person name="Swayne D.E."/>
        </authorList>
    </citation>
    <scope>NUCLEOTIDE SEQUENCE [LARGE SCALE GENOMIC DNA]</scope>
    <source>
        <strain evidence="2 3">DSM 12555</strain>
    </source>
</reference>
<keyword evidence="1" id="KW-0472">Membrane</keyword>
<organism evidence="2 3">
    <name type="scientific">Clostridium acidisoli DSM 12555</name>
    <dbReference type="NCBI Taxonomy" id="1121291"/>
    <lineage>
        <taxon>Bacteria</taxon>
        <taxon>Bacillati</taxon>
        <taxon>Bacillota</taxon>
        <taxon>Clostridia</taxon>
        <taxon>Eubacteriales</taxon>
        <taxon>Clostridiaceae</taxon>
        <taxon>Clostridium</taxon>
    </lineage>
</organism>
<dbReference type="PANTHER" id="PTHR35337:SF1">
    <property type="entry name" value="SLR1478 PROTEIN"/>
    <property type="match status" value="1"/>
</dbReference>
<evidence type="ECO:0000313" key="3">
    <source>
        <dbReference type="Proteomes" id="UP000192468"/>
    </source>
</evidence>
<dbReference type="NCBIfam" id="TIGR02831">
    <property type="entry name" value="spo_II_M"/>
    <property type="match status" value="1"/>
</dbReference>
<proteinExistence type="predicted"/>
<accession>A0A1W1X079</accession>
<dbReference type="Proteomes" id="UP000192468">
    <property type="component" value="Unassembled WGS sequence"/>
</dbReference>
<dbReference type="RefSeq" id="WP_084113513.1">
    <property type="nucleotide sequence ID" value="NZ_FWXH01000002.1"/>
</dbReference>
<dbReference type="InterPro" id="IPR014196">
    <property type="entry name" value="SpoIIM"/>
</dbReference>
<feature type="transmembrane region" description="Helical" evidence="1">
    <location>
        <begin position="175"/>
        <end position="195"/>
    </location>
</feature>
<gene>
    <name evidence="2" type="ORF">SAMN02745134_00318</name>
</gene>
<feature type="transmembrane region" description="Helical" evidence="1">
    <location>
        <begin position="80"/>
        <end position="102"/>
    </location>
</feature>
<feature type="transmembrane region" description="Helical" evidence="1">
    <location>
        <begin position="109"/>
        <end position="131"/>
    </location>
</feature>
<feature type="transmembrane region" description="Helical" evidence="1">
    <location>
        <begin position="20"/>
        <end position="39"/>
    </location>
</feature>
<dbReference type="PIRSF" id="PIRSF038973">
    <property type="entry name" value="SpoIIM"/>
    <property type="match status" value="1"/>
</dbReference>
<keyword evidence="3" id="KW-1185">Reference proteome</keyword>
<keyword evidence="1" id="KW-0812">Transmembrane</keyword>
<feature type="transmembrane region" description="Helical" evidence="1">
    <location>
        <begin position="137"/>
        <end position="154"/>
    </location>
</feature>